<sequence>METICEELHVSYSNILFHKRRVQDQSGLNAQQRMQNLVGAFGVENRARIYGDIVLIDDVVTTGSTLREASRALSAGGLKVSAAITACVAQPLR</sequence>
<organism evidence="3">
    <name type="scientific">freshwater metagenome</name>
    <dbReference type="NCBI Taxonomy" id="449393"/>
    <lineage>
        <taxon>unclassified sequences</taxon>
        <taxon>metagenomes</taxon>
        <taxon>ecological metagenomes</taxon>
    </lineage>
</organism>
<dbReference type="AlphaFoldDB" id="A0A6J6BHI7"/>
<dbReference type="Gene3D" id="3.40.50.2020">
    <property type="match status" value="1"/>
</dbReference>
<evidence type="ECO:0000313" key="3">
    <source>
        <dbReference type="EMBL" id="CAB4538461.1"/>
    </source>
</evidence>
<dbReference type="PANTHER" id="PTHR47505:SF1">
    <property type="entry name" value="DNA UTILIZATION PROTEIN YHGH"/>
    <property type="match status" value="1"/>
</dbReference>
<evidence type="ECO:0000256" key="1">
    <source>
        <dbReference type="ARBA" id="ARBA00008007"/>
    </source>
</evidence>
<proteinExistence type="inferred from homology"/>
<dbReference type="InterPro" id="IPR029057">
    <property type="entry name" value="PRTase-like"/>
</dbReference>
<dbReference type="InterPro" id="IPR000836">
    <property type="entry name" value="PRTase_dom"/>
</dbReference>
<dbReference type="EMBL" id="CAFBPH010000004">
    <property type="protein sequence ID" value="CAB5003786.1"/>
    <property type="molecule type" value="Genomic_DNA"/>
</dbReference>
<dbReference type="InterPro" id="IPR051910">
    <property type="entry name" value="ComF/GntX_DNA_util-trans"/>
</dbReference>
<evidence type="ECO:0000313" key="4">
    <source>
        <dbReference type="EMBL" id="CAB4662957.1"/>
    </source>
</evidence>
<dbReference type="SUPFAM" id="SSF53271">
    <property type="entry name" value="PRTase-like"/>
    <property type="match status" value="1"/>
</dbReference>
<dbReference type="EMBL" id="CAEZWZ010000004">
    <property type="protein sequence ID" value="CAB4662957.1"/>
    <property type="molecule type" value="Genomic_DNA"/>
</dbReference>
<name>A0A6J6BHI7_9ZZZZ</name>
<accession>A0A6J6BHI7</accession>
<reference evidence="3" key="1">
    <citation type="submission" date="2020-05" db="EMBL/GenBank/DDBJ databases">
        <authorList>
            <person name="Chiriac C."/>
            <person name="Salcher M."/>
            <person name="Ghai R."/>
            <person name="Kavagutti S V."/>
        </authorList>
    </citation>
    <scope>NUCLEOTIDE SEQUENCE</scope>
</reference>
<comment type="similarity">
    <text evidence="1">Belongs to the ComF/GntX family.</text>
</comment>
<gene>
    <name evidence="3" type="ORF">UFOPK1438_00339</name>
    <name evidence="4" type="ORF">UFOPK2329_00061</name>
    <name evidence="5" type="ORF">UFOPK4087_00042</name>
</gene>
<dbReference type="EMBL" id="CAEZSM010000028">
    <property type="protein sequence ID" value="CAB4538461.1"/>
    <property type="molecule type" value="Genomic_DNA"/>
</dbReference>
<evidence type="ECO:0000313" key="5">
    <source>
        <dbReference type="EMBL" id="CAB5003786.1"/>
    </source>
</evidence>
<dbReference type="Pfam" id="PF00156">
    <property type="entry name" value="Pribosyltran"/>
    <property type="match status" value="1"/>
</dbReference>
<evidence type="ECO:0000259" key="2">
    <source>
        <dbReference type="Pfam" id="PF00156"/>
    </source>
</evidence>
<protein>
    <submittedName>
        <fullName evidence="3">Unannotated protein</fullName>
    </submittedName>
</protein>
<dbReference type="CDD" id="cd06223">
    <property type="entry name" value="PRTases_typeI"/>
    <property type="match status" value="1"/>
</dbReference>
<feature type="domain" description="Phosphoribosyltransferase" evidence="2">
    <location>
        <begin position="52"/>
        <end position="88"/>
    </location>
</feature>
<dbReference type="PANTHER" id="PTHR47505">
    <property type="entry name" value="DNA UTILIZATION PROTEIN YHGH"/>
    <property type="match status" value="1"/>
</dbReference>